<evidence type="ECO:0000313" key="1">
    <source>
        <dbReference type="EMBL" id="KMY32990.1"/>
    </source>
</evidence>
<dbReference type="GeneID" id="96601601"/>
<name>A0A0K9FEV2_9BACI</name>
<dbReference type="OrthoDB" id="9805585at2"/>
<reference evidence="2" key="1">
    <citation type="submission" date="2015-07" db="EMBL/GenBank/DDBJ databases">
        <authorList>
            <consortium name="Consortium for Microbial Forensics and Genomics (microFORGE)"/>
            <person name="Knight B.M."/>
            <person name="Roberts D.P."/>
            <person name="Lin D."/>
            <person name="Hari K."/>
            <person name="Fletcher J."/>
            <person name="Melcher U."/>
            <person name="Blagden T."/>
            <person name="Winegar R.A."/>
        </authorList>
    </citation>
    <scope>NUCLEOTIDE SEQUENCE [LARGE SCALE GENOMIC DNA]</scope>
    <source>
        <strain evidence="2">DSM 23493</strain>
    </source>
</reference>
<accession>A0A0K9FEV2</accession>
<dbReference type="RefSeq" id="WP_049666681.1">
    <property type="nucleotide sequence ID" value="NZ_LFXJ01000005.1"/>
</dbReference>
<proteinExistence type="predicted"/>
<evidence type="ECO:0000313" key="2">
    <source>
        <dbReference type="Proteomes" id="UP000037326"/>
    </source>
</evidence>
<dbReference type="EMBL" id="LFXJ01000005">
    <property type="protein sequence ID" value="KMY32990.1"/>
    <property type="molecule type" value="Genomic_DNA"/>
</dbReference>
<gene>
    <name evidence="1" type="ORF">ACZ11_13005</name>
</gene>
<dbReference type="Proteomes" id="UP000037326">
    <property type="component" value="Unassembled WGS sequence"/>
</dbReference>
<dbReference type="PATRIC" id="fig|582475.4.peg.2246"/>
<dbReference type="AlphaFoldDB" id="A0A0K9FEV2"/>
<protein>
    <submittedName>
        <fullName evidence="1">Uncharacterized protein</fullName>
    </submittedName>
</protein>
<comment type="caution">
    <text evidence="1">The sequence shown here is derived from an EMBL/GenBank/DDBJ whole genome shotgun (WGS) entry which is preliminary data.</text>
</comment>
<organism evidence="1 2">
    <name type="scientific">Lysinibacillus xylanilyticus</name>
    <dbReference type="NCBI Taxonomy" id="582475"/>
    <lineage>
        <taxon>Bacteria</taxon>
        <taxon>Bacillati</taxon>
        <taxon>Bacillota</taxon>
        <taxon>Bacilli</taxon>
        <taxon>Bacillales</taxon>
        <taxon>Bacillaceae</taxon>
        <taxon>Lysinibacillus</taxon>
    </lineage>
</organism>
<sequence length="87" mass="10060">MKTIRFLISVYNALKISWCGDKMIEGIDLKKVNYIVKYGLSTGVFIEKLIKRRGNLLIVYGSTVNIEQYIRGTILLISIMLFLVFRL</sequence>